<dbReference type="PANTHER" id="PTHR21662">
    <property type="entry name" value="RECEPTOR PROTEIN-TYROSINE KINASE"/>
    <property type="match status" value="1"/>
</dbReference>
<protein>
    <submittedName>
        <fullName evidence="3">Recep_L_domain domain-containing protein</fullName>
    </submittedName>
</protein>
<dbReference type="PANTHER" id="PTHR21662:SF59">
    <property type="entry name" value="RECEPTOR PROTEIN-TYROSINE KINASE"/>
    <property type="match status" value="1"/>
</dbReference>
<proteinExistence type="predicted"/>
<dbReference type="Proteomes" id="UP000271162">
    <property type="component" value="Unassembled WGS sequence"/>
</dbReference>
<accession>A0A0N4YKC9</accession>
<gene>
    <name evidence="1" type="ORF">NBR_LOCUS17486</name>
</gene>
<evidence type="ECO:0000313" key="2">
    <source>
        <dbReference type="Proteomes" id="UP000271162"/>
    </source>
</evidence>
<keyword evidence="2" id="KW-1185">Reference proteome</keyword>
<sequence length="1595" mass="178497">MYVKRNAKVTSENIKELKEICPHCHIEGFFSSGSIDTVVSLEQFMKLCAGEAIIGGKHGLVLEFNFTESQLNQLFSKAVEVTMCLNIKAAPIKRLVFPHLTSFRSCAPGKPAINIINNPYLTTLEFPACKNGDCVQSGIVKGNLMLSTTALGNIKNVCDKCDVQEYVPACGLGDQAVGVKEFVKACAGEDIVVPGPGQSIVIESWQVTEKELNAMCANAVLMQVCIKVTESKYKSLKCPHLMELRPCKKRSLALEIVGNADLESVELPRNVMLNEKDVEWGVRPSTPANIIVVKRNPQLQPTFVDILLQICPRCNIKDHFSRCANLDAVESVDEFASECAGQPIITAKPGVKLQFNITDTELSSLFAEVVEMHMCLNVVRTSLKELVFPKLERVPALTVTTNPELEQLRFPQCATKNCIDSAVVQRNPFLPKNELDAIENVCENCLLSVELPSCGLGNKSVTGAEFVRACIGKEIIVPAHGYVPIINASEVSQIELNGFCLSQIELNGFCRNAIYLQACIIIKDTSFKSLPCPKLKEIKPCKTGMPVFEIVGNHDLVKVELPSDVKIPEGEKVLLVKQNRLLPVDVILVLKRICPDCEVLSHLSKCDNLKTVTNVDDFIKRCANQPIIVIKELVLDYPFTETQLNKLFAGVVEVQLCLRIRNSKIRRLEFPKLVRWKSCSPGEPAIDFQVNAYLRRIRFPACRSANCIDNGYIKNNPDVPDAQLRDVQAVCEKCVIEKYVPACGLGNKKYTALEFVRACAGKEMIKPAKNYFTVIDATEISEKEMNAMCANAVYLEACIVISATSYKALRCPHLKEVRPCKPGKPVFEIVGNHDLSLIQLPSRLIYPKNDKIIVVKRNPKLPQTAITLLKKICPQCSIEWFASKCSNMDSFTSVKQFLEKCSGELEIIFTRPIYINLTDVSDDQINRLFANVVELQMCLVLEQTRITKLSFPKLVRWATCGQGYPALTLKRNVHLIDLQFPSCKRGCIDSGFVMGNTNVPRRQIGQFGVYCINCVFATSDENELACGIQKEHYTAHEFVVACANKKVIKPRPDYSVDITEDCCTEKELNDFCAKAEVLEVCLSLTNSKIQKLWCPYLKSLTPCQSGRPAIKLKDNDKLNKFLVPDDVYVPDNELIFEVSNNALPNKTLDALKAICPKCHIEGSTSTPPKDQLTRCEVGYQDYSDKELVDLCAGKQIIEPKKGYYLTVNSSKVSEDDMNRLCSNAVRMEICITIENSKYKSLRCPNLKELKPCRPGRPAISVKTNLDFSNLELNEDLKIPENTTVFEVSENPDIPLKTIEWLKKLCPKCQITANLACDLSQRKYTDKELIAACAGKRIIRPAKGSMLLLKSQDTSMEKMNALCSKAIYMEICIEITKSDYKYLRCPYLRKLKPCKSGRPAIKIVDNLDISEFEFPNNISYPKGELPFEITENPWLPLSTIKRAARICPLCKISANLGCGLTKREYTAQEVVDACAGKSIIKPAEGYMLVLNNRNISNNQMNALCSEATYMEICITISRSNYIRFDCPKLKVLKPCKKGATAITIKGNKLLERVRFSPSLKLEGNQQNLLRIRRNRRLSEQDLKNLKRLCPSCRIKQ</sequence>
<reference evidence="1 2" key="2">
    <citation type="submission" date="2018-11" db="EMBL/GenBank/DDBJ databases">
        <authorList>
            <consortium name="Pathogen Informatics"/>
        </authorList>
    </citation>
    <scope>NUCLEOTIDE SEQUENCE [LARGE SCALE GENOMIC DNA]</scope>
</reference>
<dbReference type="OMA" id="KQVWTIV"/>
<reference evidence="3" key="1">
    <citation type="submission" date="2016-04" db="UniProtKB">
        <authorList>
            <consortium name="WormBaseParasite"/>
        </authorList>
    </citation>
    <scope>IDENTIFICATION</scope>
</reference>
<evidence type="ECO:0000313" key="1">
    <source>
        <dbReference type="EMBL" id="VDL81143.1"/>
    </source>
</evidence>
<dbReference type="WBParaSite" id="NBR_0001748501-mRNA-1">
    <property type="protein sequence ID" value="NBR_0001748501-mRNA-1"/>
    <property type="gene ID" value="NBR_0001748501"/>
</dbReference>
<dbReference type="STRING" id="27835.A0A0N4YKC9"/>
<dbReference type="EMBL" id="UYSL01022792">
    <property type="protein sequence ID" value="VDL81143.1"/>
    <property type="molecule type" value="Genomic_DNA"/>
</dbReference>
<dbReference type="SUPFAM" id="SSF52058">
    <property type="entry name" value="L domain-like"/>
    <property type="match status" value="2"/>
</dbReference>
<organism evidence="3">
    <name type="scientific">Nippostrongylus brasiliensis</name>
    <name type="common">Rat hookworm</name>
    <dbReference type="NCBI Taxonomy" id="27835"/>
    <lineage>
        <taxon>Eukaryota</taxon>
        <taxon>Metazoa</taxon>
        <taxon>Ecdysozoa</taxon>
        <taxon>Nematoda</taxon>
        <taxon>Chromadorea</taxon>
        <taxon>Rhabditida</taxon>
        <taxon>Rhabditina</taxon>
        <taxon>Rhabditomorpha</taxon>
        <taxon>Strongyloidea</taxon>
        <taxon>Heligmosomidae</taxon>
        <taxon>Nippostrongylus</taxon>
    </lineage>
</organism>
<evidence type="ECO:0000313" key="3">
    <source>
        <dbReference type="WBParaSite" id="NBR_0001748501-mRNA-1"/>
    </source>
</evidence>
<dbReference type="InterPro" id="IPR053079">
    <property type="entry name" value="SPS2_domain"/>
</dbReference>
<name>A0A0N4YKC9_NIPBR</name>